<evidence type="ECO:0000256" key="2">
    <source>
        <dbReference type="ARBA" id="ARBA00005069"/>
    </source>
</evidence>
<feature type="binding site" evidence="6">
    <location>
        <begin position="12"/>
        <end position="19"/>
    </location>
    <ligand>
        <name>ATP</name>
        <dbReference type="ChEBI" id="CHEBI:30616"/>
    </ligand>
</feature>
<dbReference type="NCBIfam" id="TIGR02322">
    <property type="entry name" value="phosphon_PhnN"/>
    <property type="match status" value="1"/>
</dbReference>
<evidence type="ECO:0000256" key="6">
    <source>
        <dbReference type="HAMAP-Rule" id="MF_00836"/>
    </source>
</evidence>
<evidence type="ECO:0000256" key="3">
    <source>
        <dbReference type="ARBA" id="ARBA00022679"/>
    </source>
</evidence>
<comment type="similarity">
    <text evidence="6">Belongs to the ribose 1,5-bisphosphokinase family.</text>
</comment>
<dbReference type="UniPathway" id="UPA00087">
    <property type="reaction ID" value="UER00175"/>
</dbReference>
<dbReference type="GO" id="GO:0033863">
    <property type="term" value="F:ribose 1,5-bisphosphate phosphokinase activity"/>
    <property type="evidence" value="ECO:0007669"/>
    <property type="project" value="UniProtKB-UniRule"/>
</dbReference>
<dbReference type="InterPro" id="IPR012699">
    <property type="entry name" value="PhnN"/>
</dbReference>
<dbReference type="SUPFAM" id="SSF52540">
    <property type="entry name" value="P-loop containing nucleoside triphosphate hydrolases"/>
    <property type="match status" value="1"/>
</dbReference>
<keyword evidence="8" id="KW-1185">Reference proteome</keyword>
<keyword evidence="5 6" id="KW-0067">ATP-binding</keyword>
<dbReference type="Gene3D" id="3.40.50.300">
    <property type="entry name" value="P-loop containing nucleotide triphosphate hydrolases"/>
    <property type="match status" value="1"/>
</dbReference>
<dbReference type="STRING" id="443610.VE25_02700"/>
<dbReference type="GO" id="GO:0006015">
    <property type="term" value="P:5-phosphoribose 1-diphosphate biosynthetic process"/>
    <property type="evidence" value="ECO:0007669"/>
    <property type="project" value="UniProtKB-UniRule"/>
</dbReference>
<accession>A0A0F5FWV6</accession>
<comment type="function">
    <text evidence="6">Catalyzes the phosphorylation of ribose 1,5-bisphosphate to 5-phospho-D-ribosyl alpha-1-diphosphate (PRPP).</text>
</comment>
<dbReference type="HAMAP" id="MF_00836">
    <property type="entry name" value="PhnN"/>
    <property type="match status" value="1"/>
</dbReference>
<comment type="caution">
    <text evidence="7">The sequence shown here is derived from an EMBL/GenBank/DDBJ whole genome shotgun (WGS) entry which is preliminary data.</text>
</comment>
<reference evidence="7 8" key="1">
    <citation type="submission" date="2015-03" db="EMBL/GenBank/DDBJ databases">
        <authorList>
            <person name="Hassan Y.I."/>
            <person name="Lepp D."/>
            <person name="Li X.-Z."/>
            <person name="Zhou T."/>
        </authorList>
    </citation>
    <scope>NUCLEOTIDE SEQUENCE [LARGE SCALE GENOMIC DNA]</scope>
    <source>
        <strain evidence="7 8">BD-c194</strain>
    </source>
</reference>
<dbReference type="OrthoDB" id="341217at2"/>
<evidence type="ECO:0000256" key="4">
    <source>
        <dbReference type="ARBA" id="ARBA00022741"/>
    </source>
</evidence>
<organism evidence="7 8">
    <name type="scientific">Devosia geojensis</name>
    <dbReference type="NCBI Taxonomy" id="443610"/>
    <lineage>
        <taxon>Bacteria</taxon>
        <taxon>Pseudomonadati</taxon>
        <taxon>Pseudomonadota</taxon>
        <taxon>Alphaproteobacteria</taxon>
        <taxon>Hyphomicrobiales</taxon>
        <taxon>Devosiaceae</taxon>
        <taxon>Devosia</taxon>
    </lineage>
</organism>
<dbReference type="AlphaFoldDB" id="A0A0F5FWV6"/>
<protein>
    <recommendedName>
        <fullName evidence="6">Ribose 1,5-bisphosphate phosphokinase PhnN</fullName>
        <ecNumber evidence="6">2.7.4.23</ecNumber>
    </recommendedName>
    <alternativeName>
        <fullName evidence="6">Ribose 1,5-bisphosphokinase</fullName>
    </alternativeName>
</protein>
<dbReference type="InterPro" id="IPR027417">
    <property type="entry name" value="P-loop_NTPase"/>
</dbReference>
<dbReference type="EC" id="2.7.4.23" evidence="6"/>
<dbReference type="EMBL" id="JZEX01000039">
    <property type="protein sequence ID" value="KKB13381.1"/>
    <property type="molecule type" value="Genomic_DNA"/>
</dbReference>
<comment type="pathway">
    <text evidence="2 6">Metabolic intermediate biosynthesis; 5-phospho-alpha-D-ribose 1-diphosphate biosynthesis; 5-phospho-alpha-D-ribose 1-diphosphate from D-ribose 5-phosphate (route II): step 3/3.</text>
</comment>
<comment type="catalytic activity">
    <reaction evidence="1 6">
        <text>alpha-D-ribose 1,5-bisphosphate + ATP = 5-phospho-alpha-D-ribose 1-diphosphate + ADP</text>
        <dbReference type="Rhea" id="RHEA:20109"/>
        <dbReference type="ChEBI" id="CHEBI:30616"/>
        <dbReference type="ChEBI" id="CHEBI:58017"/>
        <dbReference type="ChEBI" id="CHEBI:68688"/>
        <dbReference type="ChEBI" id="CHEBI:456216"/>
        <dbReference type="EC" id="2.7.4.23"/>
    </reaction>
</comment>
<evidence type="ECO:0000256" key="5">
    <source>
        <dbReference type="ARBA" id="ARBA00022840"/>
    </source>
</evidence>
<dbReference type="GO" id="GO:0019634">
    <property type="term" value="P:organic phosphonate metabolic process"/>
    <property type="evidence" value="ECO:0007669"/>
    <property type="project" value="UniProtKB-UniRule"/>
</dbReference>
<dbReference type="PATRIC" id="fig|443610.3.peg.3017"/>
<evidence type="ECO:0000313" key="7">
    <source>
        <dbReference type="EMBL" id="KKB13381.1"/>
    </source>
</evidence>
<evidence type="ECO:0000256" key="1">
    <source>
        <dbReference type="ARBA" id="ARBA00000373"/>
    </source>
</evidence>
<evidence type="ECO:0000313" key="8">
    <source>
        <dbReference type="Proteomes" id="UP000033632"/>
    </source>
</evidence>
<name>A0A0F5FWV6_9HYPH</name>
<gene>
    <name evidence="6" type="primary">phnN</name>
    <name evidence="7" type="ORF">VE25_02700</name>
</gene>
<dbReference type="GO" id="GO:0005524">
    <property type="term" value="F:ATP binding"/>
    <property type="evidence" value="ECO:0007669"/>
    <property type="project" value="UniProtKB-KW"/>
</dbReference>
<sequence length="188" mass="19684">MAGPGTLVLVVGPSGVGKDTLIAGAKDALRGDPDFVFVRRIVTRKADVEAEDHDTMDLASFMEAEAAGRFALSWQAHGLSYALPVSAATDVALGRVVVANGSRHVIAEAVRRFARCKVVLVTAEIALRAERLSARGRETQVEIAARLAREGPQLPEGIEPTIVDNSGTLANGIAAFVMALKGLSAQVA</sequence>
<proteinExistence type="inferred from homology"/>
<dbReference type="Proteomes" id="UP000033632">
    <property type="component" value="Unassembled WGS sequence"/>
</dbReference>
<keyword evidence="3 6" id="KW-0808">Transferase</keyword>
<dbReference type="RefSeq" id="WP_046107042.1">
    <property type="nucleotide sequence ID" value="NZ_JZEX01000039.1"/>
</dbReference>
<keyword evidence="4 6" id="KW-0547">Nucleotide-binding</keyword>